<dbReference type="EMBL" id="JBHUOK010000002">
    <property type="protein sequence ID" value="MFD2788224.1"/>
    <property type="molecule type" value="Genomic_DNA"/>
</dbReference>
<keyword evidence="2" id="KW-1185">Reference proteome</keyword>
<evidence type="ECO:0000313" key="2">
    <source>
        <dbReference type="Proteomes" id="UP001597532"/>
    </source>
</evidence>
<evidence type="ECO:0000313" key="1">
    <source>
        <dbReference type="EMBL" id="MFD2788224.1"/>
    </source>
</evidence>
<dbReference type="PROSITE" id="PS51257">
    <property type="entry name" value="PROKAR_LIPOPROTEIN"/>
    <property type="match status" value="1"/>
</dbReference>
<comment type="caution">
    <text evidence="1">The sequence shown here is derived from an EMBL/GenBank/DDBJ whole genome shotgun (WGS) entry which is preliminary data.</text>
</comment>
<organism evidence="1 2">
    <name type="scientific">Arenibacter antarcticus</name>
    <dbReference type="NCBI Taxonomy" id="2040469"/>
    <lineage>
        <taxon>Bacteria</taxon>
        <taxon>Pseudomonadati</taxon>
        <taxon>Bacteroidota</taxon>
        <taxon>Flavobacteriia</taxon>
        <taxon>Flavobacteriales</taxon>
        <taxon>Flavobacteriaceae</taxon>
        <taxon>Arenibacter</taxon>
    </lineage>
</organism>
<name>A0ABW5VAX5_9FLAO</name>
<gene>
    <name evidence="1" type="ORF">ACFS1K_00455</name>
</gene>
<sequence>MKKIIVAFLVLGLSFFTITSCRETKEKTVIIEKEVEKEVEKTKGILEKAGEKVDKKVNDKIDDAIDEIDNKK</sequence>
<protein>
    <submittedName>
        <fullName evidence="1">Uncharacterized protein</fullName>
    </submittedName>
</protein>
<proteinExistence type="predicted"/>
<dbReference type="Proteomes" id="UP001597532">
    <property type="component" value="Unassembled WGS sequence"/>
</dbReference>
<accession>A0ABW5VAX5</accession>
<reference evidence="2" key="1">
    <citation type="journal article" date="2019" name="Int. J. Syst. Evol. Microbiol.">
        <title>The Global Catalogue of Microorganisms (GCM) 10K type strain sequencing project: providing services to taxonomists for standard genome sequencing and annotation.</title>
        <authorList>
            <consortium name="The Broad Institute Genomics Platform"/>
            <consortium name="The Broad Institute Genome Sequencing Center for Infectious Disease"/>
            <person name="Wu L."/>
            <person name="Ma J."/>
        </authorList>
    </citation>
    <scope>NUCLEOTIDE SEQUENCE [LARGE SCALE GENOMIC DNA]</scope>
    <source>
        <strain evidence="2">KCTC 52924</strain>
    </source>
</reference>
<dbReference type="RefSeq" id="WP_251807508.1">
    <property type="nucleotide sequence ID" value="NZ_CP166679.1"/>
</dbReference>